<dbReference type="InterPro" id="IPR001853">
    <property type="entry name" value="DSBA-like_thioredoxin_dom"/>
</dbReference>
<evidence type="ECO:0000256" key="8">
    <source>
        <dbReference type="PIRSR" id="PIRSR001488-1"/>
    </source>
</evidence>
<evidence type="ECO:0000256" key="4">
    <source>
        <dbReference type="ARBA" id="ARBA00022764"/>
    </source>
</evidence>
<evidence type="ECO:0000256" key="6">
    <source>
        <dbReference type="ARBA" id="ARBA00023284"/>
    </source>
</evidence>
<dbReference type="AlphaFoldDB" id="A0A6N9HP66"/>
<dbReference type="InterPro" id="IPR036249">
    <property type="entry name" value="Thioredoxin-like_sf"/>
</dbReference>
<accession>A0A6N9HP66</accession>
<keyword evidence="12" id="KW-1185">Reference proteome</keyword>
<dbReference type="CDD" id="cd03019">
    <property type="entry name" value="DsbA_DsbA"/>
    <property type="match status" value="1"/>
</dbReference>
<feature type="signal peptide" evidence="9">
    <location>
        <begin position="1"/>
        <end position="21"/>
    </location>
</feature>
<comment type="subcellular location">
    <subcellularLocation>
        <location evidence="1 7">Periplasm</location>
    </subcellularLocation>
</comment>
<dbReference type="InterPro" id="IPR050824">
    <property type="entry name" value="Thiol_disulfide_DsbA"/>
</dbReference>
<proteinExistence type="inferred from homology"/>
<dbReference type="PANTHER" id="PTHR35891">
    <property type="entry name" value="THIOL:DISULFIDE INTERCHANGE PROTEIN DSBA"/>
    <property type="match status" value="1"/>
</dbReference>
<dbReference type="InterPro" id="IPR023205">
    <property type="entry name" value="DsbA/DsbL"/>
</dbReference>
<dbReference type="RefSeq" id="WP_161027552.1">
    <property type="nucleotide sequence ID" value="NZ_WWCJ01000018.1"/>
</dbReference>
<sequence>MNFFKQILAAALCSLAVGAGASPAAPSAGAEYVVLPEPQAVDTGKKVEVIEFFAYYCPHCYVLEPALAAWVKKQGDNIVFKRVHVGRGPSVLPQQKLFFTMEALGVLEQNHQKAFDAMHLQNNPLRNDAMVLDWAASRGIDRRKFMETYNGMGVTAKVRRAERMMGDYRVDYWPMLFVDGKYMTSPAEASRRIKPEPDEKQQHANALQVLDFLVAKAKAEKK</sequence>
<gene>
    <name evidence="11" type="ORF">GTP41_21085</name>
</gene>
<keyword evidence="4 7" id="KW-0574">Periplasm</keyword>
<keyword evidence="6" id="KW-0676">Redox-active center</keyword>
<feature type="disulfide bond" description="Redox-active" evidence="8">
    <location>
        <begin position="57"/>
        <end position="60"/>
    </location>
</feature>
<dbReference type="Proteomes" id="UP000448575">
    <property type="component" value="Unassembled WGS sequence"/>
</dbReference>
<evidence type="ECO:0000313" key="12">
    <source>
        <dbReference type="Proteomes" id="UP000448575"/>
    </source>
</evidence>
<evidence type="ECO:0000256" key="7">
    <source>
        <dbReference type="PIRNR" id="PIRNR001488"/>
    </source>
</evidence>
<dbReference type="Gene3D" id="3.40.30.10">
    <property type="entry name" value="Glutaredoxin"/>
    <property type="match status" value="1"/>
</dbReference>
<evidence type="ECO:0000256" key="9">
    <source>
        <dbReference type="SAM" id="SignalP"/>
    </source>
</evidence>
<dbReference type="SUPFAM" id="SSF52833">
    <property type="entry name" value="Thioredoxin-like"/>
    <property type="match status" value="1"/>
</dbReference>
<dbReference type="GO" id="GO:0042597">
    <property type="term" value="C:periplasmic space"/>
    <property type="evidence" value="ECO:0007669"/>
    <property type="project" value="UniProtKB-SubCell"/>
</dbReference>
<dbReference type="PANTHER" id="PTHR35891:SF3">
    <property type="entry name" value="THIOL:DISULFIDE INTERCHANGE PROTEIN DSBL"/>
    <property type="match status" value="1"/>
</dbReference>
<evidence type="ECO:0000256" key="5">
    <source>
        <dbReference type="ARBA" id="ARBA00023157"/>
    </source>
</evidence>
<dbReference type="Pfam" id="PF00085">
    <property type="entry name" value="Thioredoxin"/>
    <property type="match status" value="1"/>
</dbReference>
<dbReference type="EMBL" id="WWCJ01000018">
    <property type="protein sequence ID" value="MYN04592.1"/>
    <property type="molecule type" value="Genomic_DNA"/>
</dbReference>
<keyword evidence="3 9" id="KW-0732">Signal</keyword>
<feature type="domain" description="Thioredoxin" evidence="10">
    <location>
        <begin position="15"/>
        <end position="209"/>
    </location>
</feature>
<evidence type="ECO:0000313" key="11">
    <source>
        <dbReference type="EMBL" id="MYN04592.1"/>
    </source>
</evidence>
<evidence type="ECO:0000256" key="3">
    <source>
        <dbReference type="ARBA" id="ARBA00022729"/>
    </source>
</evidence>
<keyword evidence="5 7" id="KW-1015">Disulfide bond</keyword>
<evidence type="ECO:0000256" key="2">
    <source>
        <dbReference type="ARBA" id="ARBA00005791"/>
    </source>
</evidence>
<reference evidence="11 12" key="1">
    <citation type="submission" date="2019-12" db="EMBL/GenBank/DDBJ databases">
        <title>Novel species isolated from a subtropical stream in China.</title>
        <authorList>
            <person name="Lu H."/>
        </authorList>
    </citation>
    <scope>NUCLEOTIDE SEQUENCE [LARGE SCALE GENOMIC DNA]</scope>
    <source>
        <strain evidence="11 12">DS3</strain>
    </source>
</reference>
<evidence type="ECO:0000259" key="10">
    <source>
        <dbReference type="PROSITE" id="PS51352"/>
    </source>
</evidence>
<dbReference type="PROSITE" id="PS51352">
    <property type="entry name" value="THIOREDOXIN_2"/>
    <property type="match status" value="1"/>
</dbReference>
<evidence type="ECO:0000256" key="1">
    <source>
        <dbReference type="ARBA" id="ARBA00004418"/>
    </source>
</evidence>
<feature type="chain" id="PRO_5026706759" description="Thiol:disulfide interchange protein" evidence="9">
    <location>
        <begin position="22"/>
        <end position="222"/>
    </location>
</feature>
<dbReference type="InterPro" id="IPR017937">
    <property type="entry name" value="Thioredoxin_CS"/>
</dbReference>
<comment type="similarity">
    <text evidence="2">Belongs to the thioredoxin family. DsbA subfamily.</text>
</comment>
<dbReference type="PIRSF" id="PIRSF001488">
    <property type="entry name" value="Tdi_protein"/>
    <property type="match status" value="1"/>
</dbReference>
<protein>
    <recommendedName>
        <fullName evidence="7">Thiol:disulfide interchange protein</fullName>
    </recommendedName>
</protein>
<dbReference type="InterPro" id="IPR013766">
    <property type="entry name" value="Thioredoxin_domain"/>
</dbReference>
<organism evidence="11 12">
    <name type="scientific">Pseudoduganella guangdongensis</name>
    <dbReference type="NCBI Taxonomy" id="2692179"/>
    <lineage>
        <taxon>Bacteria</taxon>
        <taxon>Pseudomonadati</taxon>
        <taxon>Pseudomonadota</taxon>
        <taxon>Betaproteobacteria</taxon>
        <taxon>Burkholderiales</taxon>
        <taxon>Oxalobacteraceae</taxon>
        <taxon>Telluria group</taxon>
        <taxon>Pseudoduganella</taxon>
    </lineage>
</organism>
<dbReference type="GO" id="GO:0015036">
    <property type="term" value="F:disulfide oxidoreductase activity"/>
    <property type="evidence" value="ECO:0007669"/>
    <property type="project" value="UniProtKB-ARBA"/>
</dbReference>
<name>A0A6N9HP66_9BURK</name>
<comment type="caution">
    <text evidence="11">The sequence shown here is derived from an EMBL/GenBank/DDBJ whole genome shotgun (WGS) entry which is preliminary data.</text>
</comment>
<dbReference type="PROSITE" id="PS00194">
    <property type="entry name" value="THIOREDOXIN_1"/>
    <property type="match status" value="1"/>
</dbReference>
<dbReference type="Pfam" id="PF01323">
    <property type="entry name" value="DSBA"/>
    <property type="match status" value="1"/>
</dbReference>